<evidence type="ECO:0000313" key="2">
    <source>
        <dbReference type="Proteomes" id="UP001056120"/>
    </source>
</evidence>
<dbReference type="Proteomes" id="UP001056120">
    <property type="component" value="Linkage Group LG24"/>
</dbReference>
<keyword evidence="2" id="KW-1185">Reference proteome</keyword>
<protein>
    <submittedName>
        <fullName evidence="1">Uncharacterized protein</fullName>
    </submittedName>
</protein>
<comment type="caution">
    <text evidence="1">The sequence shown here is derived from an EMBL/GenBank/DDBJ whole genome shotgun (WGS) entry which is preliminary data.</text>
</comment>
<proteinExistence type="predicted"/>
<reference evidence="1 2" key="2">
    <citation type="journal article" date="2022" name="Mol. Ecol. Resour.">
        <title>The genomes of chicory, endive, great burdock and yacon provide insights into Asteraceae paleo-polyploidization history and plant inulin production.</title>
        <authorList>
            <person name="Fan W."/>
            <person name="Wang S."/>
            <person name="Wang H."/>
            <person name="Wang A."/>
            <person name="Jiang F."/>
            <person name="Liu H."/>
            <person name="Zhao H."/>
            <person name="Xu D."/>
            <person name="Zhang Y."/>
        </authorList>
    </citation>
    <scope>NUCLEOTIDE SEQUENCE [LARGE SCALE GENOMIC DNA]</scope>
    <source>
        <strain evidence="2">cv. Yunnan</strain>
        <tissue evidence="1">Leaves</tissue>
    </source>
</reference>
<sequence>MSSSSSEPSEYLSPGGYAPDSEGDESACGNGYTRLRCYDQDTDAVDRQSDWGLYVCVVGCVRNVLRAWTLSR</sequence>
<dbReference type="EMBL" id="CM042041">
    <property type="protein sequence ID" value="KAI3712902.1"/>
    <property type="molecule type" value="Genomic_DNA"/>
</dbReference>
<accession>A0ACB9AST9</accession>
<gene>
    <name evidence="1" type="ORF">L1987_71471</name>
</gene>
<reference evidence="2" key="1">
    <citation type="journal article" date="2022" name="Mol. Ecol. Resour.">
        <title>The genomes of chicory, endive, great burdock and yacon provide insights into Asteraceae palaeo-polyploidization history and plant inulin production.</title>
        <authorList>
            <person name="Fan W."/>
            <person name="Wang S."/>
            <person name="Wang H."/>
            <person name="Wang A."/>
            <person name="Jiang F."/>
            <person name="Liu H."/>
            <person name="Zhao H."/>
            <person name="Xu D."/>
            <person name="Zhang Y."/>
        </authorList>
    </citation>
    <scope>NUCLEOTIDE SEQUENCE [LARGE SCALE GENOMIC DNA]</scope>
    <source>
        <strain evidence="2">cv. Yunnan</strain>
    </source>
</reference>
<name>A0ACB9AST9_9ASTR</name>
<evidence type="ECO:0000313" key="1">
    <source>
        <dbReference type="EMBL" id="KAI3712902.1"/>
    </source>
</evidence>
<organism evidence="1 2">
    <name type="scientific">Smallanthus sonchifolius</name>
    <dbReference type="NCBI Taxonomy" id="185202"/>
    <lineage>
        <taxon>Eukaryota</taxon>
        <taxon>Viridiplantae</taxon>
        <taxon>Streptophyta</taxon>
        <taxon>Embryophyta</taxon>
        <taxon>Tracheophyta</taxon>
        <taxon>Spermatophyta</taxon>
        <taxon>Magnoliopsida</taxon>
        <taxon>eudicotyledons</taxon>
        <taxon>Gunneridae</taxon>
        <taxon>Pentapetalae</taxon>
        <taxon>asterids</taxon>
        <taxon>campanulids</taxon>
        <taxon>Asterales</taxon>
        <taxon>Asteraceae</taxon>
        <taxon>Asteroideae</taxon>
        <taxon>Heliantheae alliance</taxon>
        <taxon>Millerieae</taxon>
        <taxon>Smallanthus</taxon>
    </lineage>
</organism>